<evidence type="ECO:0008006" key="4">
    <source>
        <dbReference type="Google" id="ProtNLM"/>
    </source>
</evidence>
<reference evidence="2 3" key="1">
    <citation type="submission" date="2020-05" db="EMBL/GenBank/DDBJ databases">
        <authorList>
            <person name="Campoy J."/>
            <person name="Schneeberger K."/>
            <person name="Spophaly S."/>
        </authorList>
    </citation>
    <scope>NUCLEOTIDE SEQUENCE [LARGE SCALE GENOMIC DNA]</scope>
    <source>
        <strain evidence="2">PruArmRojPasFocal</strain>
    </source>
</reference>
<dbReference type="EMBL" id="CAEKDK010000008">
    <property type="protein sequence ID" value="CAB4289838.1"/>
    <property type="molecule type" value="Genomic_DNA"/>
</dbReference>
<evidence type="ECO:0000256" key="1">
    <source>
        <dbReference type="SAM" id="Phobius"/>
    </source>
</evidence>
<feature type="transmembrane region" description="Helical" evidence="1">
    <location>
        <begin position="17"/>
        <end position="38"/>
    </location>
</feature>
<protein>
    <recommendedName>
        <fullName evidence="4">Transmembrane protein</fullName>
    </recommendedName>
</protein>
<organism evidence="2 3">
    <name type="scientific">Prunus armeniaca</name>
    <name type="common">Apricot</name>
    <name type="synonym">Armeniaca vulgaris</name>
    <dbReference type="NCBI Taxonomy" id="36596"/>
    <lineage>
        <taxon>Eukaryota</taxon>
        <taxon>Viridiplantae</taxon>
        <taxon>Streptophyta</taxon>
        <taxon>Embryophyta</taxon>
        <taxon>Tracheophyta</taxon>
        <taxon>Spermatophyta</taxon>
        <taxon>Magnoliopsida</taxon>
        <taxon>eudicotyledons</taxon>
        <taxon>Gunneridae</taxon>
        <taxon>Pentapetalae</taxon>
        <taxon>rosids</taxon>
        <taxon>fabids</taxon>
        <taxon>Rosales</taxon>
        <taxon>Rosaceae</taxon>
        <taxon>Amygdaloideae</taxon>
        <taxon>Amygdaleae</taxon>
        <taxon>Prunus</taxon>
    </lineage>
</organism>
<evidence type="ECO:0000313" key="2">
    <source>
        <dbReference type="EMBL" id="CAB4289838.1"/>
    </source>
</evidence>
<evidence type="ECO:0000313" key="3">
    <source>
        <dbReference type="Proteomes" id="UP000507222"/>
    </source>
</evidence>
<sequence>MAHGTSLMAISLKSHNFSFPPLTTMILLHPTLTMLFGFNNINLRFKTPAFTISPQFPPSLSWLSNLPTLPKNMVVFLTGALEVVLVAVVIVLFMMVVAISN</sequence>
<proteinExistence type="predicted"/>
<dbReference type="AlphaFoldDB" id="A0A6J5VVH5"/>
<keyword evidence="1" id="KW-0812">Transmembrane</keyword>
<keyword evidence="1" id="KW-0472">Membrane</keyword>
<name>A0A6J5VVH5_PRUAR</name>
<feature type="transmembrane region" description="Helical" evidence="1">
    <location>
        <begin position="74"/>
        <end position="99"/>
    </location>
</feature>
<accession>A0A6J5VVH5</accession>
<dbReference type="Proteomes" id="UP000507222">
    <property type="component" value="Unassembled WGS sequence"/>
</dbReference>
<gene>
    <name evidence="2" type="ORF">CURHAP_LOCUS49434</name>
</gene>
<keyword evidence="1" id="KW-1133">Transmembrane helix</keyword>